<dbReference type="Proteomes" id="UP000285712">
    <property type="component" value="Unassembled WGS sequence"/>
</dbReference>
<protein>
    <recommendedName>
        <fullName evidence="3">Peptidase A2 domain-containing protein</fullName>
    </recommendedName>
</protein>
<organism evidence="1 2">
    <name type="scientific">Aphanomyces astaci</name>
    <name type="common">Crayfish plague agent</name>
    <dbReference type="NCBI Taxonomy" id="112090"/>
    <lineage>
        <taxon>Eukaryota</taxon>
        <taxon>Sar</taxon>
        <taxon>Stramenopiles</taxon>
        <taxon>Oomycota</taxon>
        <taxon>Saprolegniomycetes</taxon>
        <taxon>Saprolegniales</taxon>
        <taxon>Verrucalvaceae</taxon>
        <taxon>Aphanomyces</taxon>
    </lineage>
</organism>
<evidence type="ECO:0000313" key="1">
    <source>
        <dbReference type="EMBL" id="RHY85027.1"/>
    </source>
</evidence>
<sequence>MTVVDIMVKAIEPLGLRKLVQHQLALKRNKPLKSNVYRFVDCLRVHTARYHLYAPVEDDKISAPPATVAAAPLRPFKPGRSDASYECKKGTCLKCGSENHKVVNCPKCAPGESERLLKEQMDKWESARNRKVTKLQGSANKSLGREAKIEGIVSVTTTLLDTGSDVTLVTAGVMKSLERAGVEVMVISPEPFVIQPYGQAPALKVDRQVQFKLVTLDTPCGPLALRGLKAWVDSSSNAAELLISRAVMERLGFSDVELLSHAFANQEVWDVSDVDKPSAMTNVNHLTQVAASSDECGDDGMHCATPNIQVPSAEDAEGERNRRRAVVEAVIQDKLHAAEDEGLTADLLEKLRFLLAKHGDVFRLEIGHDELIKVEPLRVLIKPGAVPVKCGLRRYPQPMWSS</sequence>
<reference evidence="1 2" key="1">
    <citation type="submission" date="2018-08" db="EMBL/GenBank/DDBJ databases">
        <title>Aphanomyces genome sequencing and annotation.</title>
        <authorList>
            <person name="Minardi D."/>
            <person name="Oidtmann B."/>
            <person name="Van Der Giezen M."/>
            <person name="Studholme D.J."/>
        </authorList>
    </citation>
    <scope>NUCLEOTIDE SEQUENCE [LARGE SCALE GENOMIC DNA]</scope>
    <source>
        <strain evidence="1 2">Sv</strain>
    </source>
</reference>
<gene>
    <name evidence="1" type="ORF">DYB35_014014</name>
</gene>
<evidence type="ECO:0008006" key="3">
    <source>
        <dbReference type="Google" id="ProtNLM"/>
    </source>
</evidence>
<dbReference type="EMBL" id="QUTG01005787">
    <property type="protein sequence ID" value="RHY85027.1"/>
    <property type="molecule type" value="Genomic_DNA"/>
</dbReference>
<dbReference type="AlphaFoldDB" id="A0A3R7DYZ7"/>
<proteinExistence type="predicted"/>
<dbReference type="VEuPathDB" id="FungiDB:H257_15647"/>
<name>A0A3R7DYZ7_APHAT</name>
<accession>A0A3R7DYZ7</accession>
<evidence type="ECO:0000313" key="2">
    <source>
        <dbReference type="Proteomes" id="UP000285712"/>
    </source>
</evidence>
<comment type="caution">
    <text evidence="1">The sequence shown here is derived from an EMBL/GenBank/DDBJ whole genome shotgun (WGS) entry which is preliminary data.</text>
</comment>